<keyword evidence="3" id="KW-1185">Reference proteome</keyword>
<dbReference type="Pfam" id="PF11984">
    <property type="entry name" value="DUF3485"/>
    <property type="match status" value="1"/>
</dbReference>
<dbReference type="Proteomes" id="UP000276254">
    <property type="component" value="Chromosome"/>
</dbReference>
<dbReference type="AlphaFoldDB" id="A0A494TBZ9"/>
<evidence type="ECO:0000313" key="3">
    <source>
        <dbReference type="Proteomes" id="UP000276254"/>
    </source>
</evidence>
<dbReference type="EMBL" id="CP032829">
    <property type="protein sequence ID" value="AYJ86979.1"/>
    <property type="molecule type" value="Genomic_DNA"/>
</dbReference>
<proteinExistence type="predicted"/>
<evidence type="ECO:0000259" key="1">
    <source>
        <dbReference type="Pfam" id="PF11984"/>
    </source>
</evidence>
<feature type="domain" description="Methanolan biosynthesis EpsI" evidence="1">
    <location>
        <begin position="19"/>
        <end position="222"/>
    </location>
</feature>
<dbReference type="InterPro" id="IPR014263">
    <property type="entry name" value="Methanolan_biosynth_EpsI"/>
</dbReference>
<protein>
    <submittedName>
        <fullName evidence="2">EpsI family protein</fullName>
    </submittedName>
</protein>
<gene>
    <name evidence="2" type="primary">epsI</name>
    <name evidence="2" type="ORF">D3Y57_14815</name>
</gene>
<dbReference type="NCBIfam" id="TIGR02914">
    <property type="entry name" value="EpsI_fam"/>
    <property type="match status" value="1"/>
</dbReference>
<dbReference type="RefSeq" id="WP_121153812.1">
    <property type="nucleotide sequence ID" value="NZ_CP032829.1"/>
</dbReference>
<evidence type="ECO:0000313" key="2">
    <source>
        <dbReference type="EMBL" id="AYJ86979.1"/>
    </source>
</evidence>
<dbReference type="OrthoDB" id="8208147at2"/>
<accession>A0A494TBZ9</accession>
<dbReference type="KEGG" id="spha:D3Y57_14815"/>
<reference evidence="2 3" key="1">
    <citation type="submission" date="2018-09" db="EMBL/GenBank/DDBJ databases">
        <title>Sphingomonas peninsula sp. nov., isolated from fildes peninsula, Antarctic soil.</title>
        <authorList>
            <person name="Yingchao G."/>
        </authorList>
    </citation>
    <scope>NUCLEOTIDE SEQUENCE [LARGE SCALE GENOMIC DNA]</scope>
    <source>
        <strain evidence="2 3">YZ-8</strain>
    </source>
</reference>
<sequence>MTSEIKSGRGPILTRRAILVGGAMAITAVGAYAATPRRAEHRLAKQKLGALIATEIGPWRYTSPAGVIVAREDEGEPVDGYDQVLTRVYDAPGLPSIMLLLAYGSTQGGSLQLHRPETCYPGQGFKLSDFTELNFEFFRGQEVHARRFTASRDDRIERIVYWTRISRSFPRNTAEEYAAIFAGVFSGVIPDGLLVRISTLGGDIPASDTAIAKFASEMVQSASAAGRTILLG</sequence>
<organism evidence="2 3">
    <name type="scientific">Sphingomonas paeninsulae</name>
    <dbReference type="NCBI Taxonomy" id="2319844"/>
    <lineage>
        <taxon>Bacteria</taxon>
        <taxon>Pseudomonadati</taxon>
        <taxon>Pseudomonadota</taxon>
        <taxon>Alphaproteobacteria</taxon>
        <taxon>Sphingomonadales</taxon>
        <taxon>Sphingomonadaceae</taxon>
        <taxon>Sphingomonas</taxon>
    </lineage>
</organism>
<name>A0A494TBZ9_SPHPE</name>